<name>A0A5Q5CJC3_MYCSJ</name>
<dbReference type="KEGG" id="mjl:Mjls_3652"/>
<dbReference type="AlphaFoldDB" id="A0A5Q5CJC3"/>
<evidence type="ECO:0000313" key="1">
    <source>
        <dbReference type="EMBL" id="ABN99429.1"/>
    </source>
</evidence>
<organism evidence="1">
    <name type="scientific">Mycobacterium sp. (strain JLS)</name>
    <dbReference type="NCBI Taxonomy" id="164757"/>
    <lineage>
        <taxon>Bacteria</taxon>
        <taxon>Bacillati</taxon>
        <taxon>Actinomycetota</taxon>
        <taxon>Actinomycetes</taxon>
        <taxon>Mycobacteriales</taxon>
        <taxon>Mycobacteriaceae</taxon>
        <taxon>Mycobacterium</taxon>
    </lineage>
</organism>
<reference evidence="1" key="1">
    <citation type="submission" date="2007-02" db="EMBL/GenBank/DDBJ databases">
        <title>Complete sequence of Mycobacterium sp. JLS.</title>
        <authorList>
            <consortium name="US DOE Joint Genome Institute"/>
            <person name="Copeland A."/>
            <person name="Lucas S."/>
            <person name="Lapidus A."/>
            <person name="Barry K."/>
            <person name="Detter J.C."/>
            <person name="Glavina del Rio T."/>
            <person name="Hammon N."/>
            <person name="Israni S."/>
            <person name="Dalin E."/>
            <person name="Tice H."/>
            <person name="Pitluck S."/>
            <person name="Chain P."/>
            <person name="Malfatti S."/>
            <person name="Shin M."/>
            <person name="Vergez L."/>
            <person name="Schmutz J."/>
            <person name="Larimer F."/>
            <person name="Land M."/>
            <person name="Hauser L."/>
            <person name="Kyrpides N."/>
            <person name="Mikhailova N."/>
            <person name="Miller C.D."/>
            <person name="Anderson A.J."/>
            <person name="Sims R.C."/>
            <person name="Richardson P."/>
        </authorList>
    </citation>
    <scope>NUCLEOTIDE SEQUENCE [LARGE SCALE GENOMIC DNA]</scope>
    <source>
        <strain evidence="1">JLS</strain>
    </source>
</reference>
<accession>A0A5Q5CJC3</accession>
<gene>
    <name evidence="1" type="ordered locus">Mjls_3652</name>
</gene>
<sequence>MIDDLNFDFDIEMDATELAQRLSDEFNATVSRYTLDDDGNVSYVGPVDILGGVPYVLAVDMAADNDPLRQLLESTVAEHLAYPSPGDPRGNCSRVIDPCLDDEGKSTLPPWSPHGPQMQNVVLALIAGRTYEVRPLRGGFTINVLAEQIVNGDVETVCSIRRKAGCTPDEPREIFTMSYGTFVVFFRACAPCYFDFFEQCTSTDGGYSYDCLDPRQYAEPEFGEDFFDGAFGNIEP</sequence>
<dbReference type="EMBL" id="CP000580">
    <property type="protein sequence ID" value="ABN99429.1"/>
    <property type="molecule type" value="Genomic_DNA"/>
</dbReference>
<proteinExistence type="predicted"/>
<protein>
    <submittedName>
        <fullName evidence="1">Uncharacterized protein</fullName>
    </submittedName>
</protein>